<comment type="caution">
    <text evidence="1">The sequence shown here is derived from an EMBL/GenBank/DDBJ whole genome shotgun (WGS) entry which is preliminary data.</text>
</comment>
<dbReference type="SUPFAM" id="SSF54523">
    <property type="entry name" value="Pili subunits"/>
    <property type="match status" value="1"/>
</dbReference>
<accession>A0A955LJX3</accession>
<evidence type="ECO:0000313" key="1">
    <source>
        <dbReference type="EMBL" id="MCA9391849.1"/>
    </source>
</evidence>
<name>A0A955LJX3_UNCKA</name>
<reference evidence="1" key="2">
    <citation type="journal article" date="2021" name="Microbiome">
        <title>Successional dynamics and alternative stable states in a saline activated sludge microbial community over 9 years.</title>
        <authorList>
            <person name="Wang Y."/>
            <person name="Ye J."/>
            <person name="Ju F."/>
            <person name="Liu L."/>
            <person name="Boyd J.A."/>
            <person name="Deng Y."/>
            <person name="Parks D.H."/>
            <person name="Jiang X."/>
            <person name="Yin X."/>
            <person name="Woodcroft B.J."/>
            <person name="Tyson G.W."/>
            <person name="Hugenholtz P."/>
            <person name="Polz M.F."/>
            <person name="Zhang T."/>
        </authorList>
    </citation>
    <scope>NUCLEOTIDE SEQUENCE</scope>
    <source>
        <strain evidence="1">HKST-UBA03</strain>
    </source>
</reference>
<evidence type="ECO:0000313" key="2">
    <source>
        <dbReference type="Proteomes" id="UP000751518"/>
    </source>
</evidence>
<reference evidence="1" key="1">
    <citation type="submission" date="2020-04" db="EMBL/GenBank/DDBJ databases">
        <authorList>
            <person name="Zhang T."/>
        </authorList>
    </citation>
    <scope>NUCLEOTIDE SEQUENCE</scope>
    <source>
        <strain evidence="1">HKST-UBA03</strain>
    </source>
</reference>
<protein>
    <submittedName>
        <fullName evidence="1">Type II secretion system protein</fullName>
    </submittedName>
</protein>
<dbReference type="Proteomes" id="UP000751518">
    <property type="component" value="Unassembled WGS sequence"/>
</dbReference>
<dbReference type="Pfam" id="PF07963">
    <property type="entry name" value="N_methyl"/>
    <property type="match status" value="1"/>
</dbReference>
<dbReference type="NCBIfam" id="TIGR02532">
    <property type="entry name" value="IV_pilin_GFxxxE"/>
    <property type="match status" value="1"/>
</dbReference>
<dbReference type="InterPro" id="IPR012902">
    <property type="entry name" value="N_methyl_site"/>
</dbReference>
<dbReference type="Gene3D" id="3.30.700.10">
    <property type="entry name" value="Glycoprotein, Type 4 Pilin"/>
    <property type="match status" value="1"/>
</dbReference>
<organism evidence="1 2">
    <name type="scientific">candidate division WWE3 bacterium</name>
    <dbReference type="NCBI Taxonomy" id="2053526"/>
    <lineage>
        <taxon>Bacteria</taxon>
        <taxon>Katanobacteria</taxon>
    </lineage>
</organism>
<gene>
    <name evidence="1" type="ORF">KC614_01425</name>
</gene>
<proteinExistence type="predicted"/>
<dbReference type="InterPro" id="IPR045584">
    <property type="entry name" value="Pilin-like"/>
</dbReference>
<dbReference type="AlphaFoldDB" id="A0A955LJX3"/>
<dbReference type="EMBL" id="JAGQKZ010000007">
    <property type="protein sequence ID" value="MCA9391849.1"/>
    <property type="molecule type" value="Genomic_DNA"/>
</dbReference>
<sequence>MKKKGFTMIELMVSMAVLAILVGVSITLLKPAVFYGKGRDARRKSDLEIVRSALYQYYLDNGRVYPDNTNVYDDLESLLGEYTDVFPHDPLNSGSNVYTYIVDTDSKCYQLSAPLESAGSDYEVCGGSLACQAAQSYCD</sequence>